<dbReference type="EMBL" id="JYDO01000009">
    <property type="protein sequence ID" value="KRZ78936.1"/>
    <property type="molecule type" value="Genomic_DNA"/>
</dbReference>
<dbReference type="Proteomes" id="UP000054843">
    <property type="component" value="Unassembled WGS sequence"/>
</dbReference>
<evidence type="ECO:0000313" key="2">
    <source>
        <dbReference type="Proteomes" id="UP000054843"/>
    </source>
</evidence>
<dbReference type="AlphaFoldDB" id="A0A0V1N4J1"/>
<comment type="caution">
    <text evidence="1">The sequence shown here is derived from an EMBL/GenBank/DDBJ whole genome shotgun (WGS) entry which is preliminary data.</text>
</comment>
<organism evidence="1 2">
    <name type="scientific">Trichinella papuae</name>
    <dbReference type="NCBI Taxonomy" id="268474"/>
    <lineage>
        <taxon>Eukaryota</taxon>
        <taxon>Metazoa</taxon>
        <taxon>Ecdysozoa</taxon>
        <taxon>Nematoda</taxon>
        <taxon>Enoplea</taxon>
        <taxon>Dorylaimia</taxon>
        <taxon>Trichinellida</taxon>
        <taxon>Trichinellidae</taxon>
        <taxon>Trichinella</taxon>
    </lineage>
</organism>
<protein>
    <submittedName>
        <fullName evidence="1">Uncharacterized protein</fullName>
    </submittedName>
</protein>
<dbReference type="OrthoDB" id="5930552at2759"/>
<proteinExistence type="predicted"/>
<gene>
    <name evidence="1" type="ORF">T10_8650</name>
</gene>
<keyword evidence="2" id="KW-1185">Reference proteome</keyword>
<name>A0A0V1N4J1_9BILA</name>
<sequence length="162" mass="18603">MKENNDCAMQKIVQKVLRNYFRIGAEKGFTVPSMEVATGCSCQRIDGICSCAENTFVQNNYNRRRDFNFIQSLLRKFCEMCISKQTSICDDVINTIHLLHIVWICKMKKLPSTDKMDMSIGQLSVQFIAQQRDFHALPVPVLATLIKRTRAELLITQPCHVN</sequence>
<reference evidence="1 2" key="1">
    <citation type="submission" date="2015-01" db="EMBL/GenBank/DDBJ databases">
        <title>Evolution of Trichinella species and genotypes.</title>
        <authorList>
            <person name="Korhonen P.K."/>
            <person name="Edoardo P."/>
            <person name="Giuseppe L.R."/>
            <person name="Gasser R.B."/>
        </authorList>
    </citation>
    <scope>NUCLEOTIDE SEQUENCE [LARGE SCALE GENOMIC DNA]</scope>
    <source>
        <strain evidence="1">ISS1980</strain>
    </source>
</reference>
<evidence type="ECO:0000313" key="1">
    <source>
        <dbReference type="EMBL" id="KRZ78936.1"/>
    </source>
</evidence>
<accession>A0A0V1N4J1</accession>